<evidence type="ECO:0000313" key="2">
    <source>
        <dbReference type="EMBL" id="OGC15178.1"/>
    </source>
</evidence>
<feature type="region of interest" description="Disordered" evidence="1">
    <location>
        <begin position="277"/>
        <end position="308"/>
    </location>
</feature>
<feature type="compositionally biased region" description="Polar residues" evidence="1">
    <location>
        <begin position="296"/>
        <end position="306"/>
    </location>
</feature>
<dbReference type="Proteomes" id="UP000177905">
    <property type="component" value="Unassembled WGS sequence"/>
</dbReference>
<comment type="caution">
    <text evidence="2">The sequence shown here is derived from an EMBL/GenBank/DDBJ whole genome shotgun (WGS) entry which is preliminary data.</text>
</comment>
<evidence type="ECO:0000313" key="3">
    <source>
        <dbReference type="Proteomes" id="UP000177905"/>
    </source>
</evidence>
<reference evidence="2 3" key="1">
    <citation type="journal article" date="2016" name="Nat. Commun.">
        <title>Thousands of microbial genomes shed light on interconnected biogeochemical processes in an aquifer system.</title>
        <authorList>
            <person name="Anantharaman K."/>
            <person name="Brown C.T."/>
            <person name="Hug L.A."/>
            <person name="Sharon I."/>
            <person name="Castelle C.J."/>
            <person name="Probst A.J."/>
            <person name="Thomas B.C."/>
            <person name="Singh A."/>
            <person name="Wilkins M.J."/>
            <person name="Karaoz U."/>
            <person name="Brodie E.L."/>
            <person name="Williams K.H."/>
            <person name="Hubbard S.S."/>
            <person name="Banfield J.F."/>
        </authorList>
    </citation>
    <scope>NUCLEOTIDE SEQUENCE [LARGE SCALE GENOMIC DNA]</scope>
</reference>
<organism evidence="2 3">
    <name type="scientific">candidate division WOR-1 bacterium RIFOXYB2_FULL_36_35</name>
    <dbReference type="NCBI Taxonomy" id="1802578"/>
    <lineage>
        <taxon>Bacteria</taxon>
        <taxon>Bacillati</taxon>
        <taxon>Saganbacteria</taxon>
    </lineage>
</organism>
<accession>A0A1F4S421</accession>
<dbReference type="EMBL" id="MEUA01000024">
    <property type="protein sequence ID" value="OGC15178.1"/>
    <property type="molecule type" value="Genomic_DNA"/>
</dbReference>
<proteinExistence type="predicted"/>
<evidence type="ECO:0008006" key="4">
    <source>
        <dbReference type="Google" id="ProtNLM"/>
    </source>
</evidence>
<sequence>MLQNFLFVIFSVKSYNSPVMKIKIIIIGALLISFFLLLGSAYADQFPKIDVFGYKKWQYKEVSVTPRSNYFLGVTLLGGGSSNLTGGPWQESLQLKIVGQLNEKLSVAYDVEQQPETPDTYNVKVNYDDKHELTFGDFTTSFSGNEFASATKFLNGVMVTSKGKNYDFIAVPSAKLKSQIQPLTSQIGNNTTGPYSLGHGSIVENSEYVELNGIALARGKDYLINYFEGKITFTKILTTTDTFKYSYEYTNILDLFFPSLSKKDFLGLQGRVILDSSSSSKGDSEPQPVEKGTNEIFPTTSRNFTGHDSPLIDLSTSEALSGTEEVNENEISDEILEDESVGKYQLKNFPVVQFSEALFFKGRLLAKNEDYNIDYSKGSIVLILPELPDDSSRLEVSYSYYKTEKTTDNISGNGGRGPYSLLNQPIVPNSEKVYVNERFVIRDFDYYLDNETGKITFNYNVSNTSNIRTLYSYIVREVPTLSYPDKNPKSATIGFTYLKESAQKSTSSITATDVQTFRWSDIASNESTIYLSKFPILSTQEGGILTVSVGNQTLVYGIDYVIPTIEVAASGNALTIPSTKLAFINDPSDISNGYYTGTIKMLTSFNSTAEVSVTYTYYKNVIGRFTGTGDGSRGPYYLTGYRNVIPGSEHVDVWITGSQTKDNYVRNSSTTEANGNYSINYTSGSPSIMFNQPLDTTKSFDVYFQYVAQQSDVSSDISQDLIGFDADVKFGEILQMTTNYAQTNNDKVISSVSTTEAFSFSSTVNRVVLSFKPVIEGSDNVYINQKLVNRDGDYFIDYTSGTITFYSISLGTQDSVTVDYKYQSQGGIQEGITSKIDKAYKYGIKSKIGKISLAYNNKNIGFDFSPLGSTAIGVGSNYQDFAVQLEPLSSDFKADYSYRETNNPIGASRSAYTHNYERLYNTSFTPFGWAGIAFVNRNQEVRGDPVDINKPLSADSSLNSYSLSVAPKEYRMGLLRITHKYDGQKTFSKDRLNFSKGDTTYGHVSYGFGFTDRIKASTDFQLSEPKIINTQTSEVVTSWKTIRDLSYDISIDLPFPKIQKMTTYAKQLDHEEITHAPSAESKIKTKNTTYHIDLNPTTIINTSYDYNRQETPSLVVQGKNPKDEKLSTSIKIDPYSYLSTKWFYTEDHTVHETGVESRGNSNTYNATWIPISFNNFKLNSNYTWYGSKAITPSGTFEVATDNRSFIQDYTLTINPAPQISLVPGFVYEDYFNATSTATSELKTNNQTVKCSLAFTPIDKLVLDAEYNLKVTTNITDNQNRHKSWSKITSKYRAFSWGELVHTLEDEHNQGEVQAGGAFPETDYLKTINTWSFNFNVPQENPILSSVIFTASYKTVSFENKIKPSDNLNASSASFDFTLSF</sequence>
<protein>
    <recommendedName>
        <fullName evidence="4">Cell surface protein SprA</fullName>
    </recommendedName>
</protein>
<gene>
    <name evidence="2" type="ORF">A2290_08950</name>
</gene>
<evidence type="ECO:0000256" key="1">
    <source>
        <dbReference type="SAM" id="MobiDB-lite"/>
    </source>
</evidence>
<name>A0A1F4S421_UNCSA</name>